<name>A0A7W6FW99_9HYPH</name>
<accession>A0A7W6FW99</accession>
<gene>
    <name evidence="3" type="ORF">GGR05_003833</name>
</gene>
<proteinExistence type="predicted"/>
<dbReference type="AlphaFoldDB" id="A0A7W6FW99"/>
<comment type="caution">
    <text evidence="3">The sequence shown here is derived from an EMBL/GenBank/DDBJ whole genome shotgun (WGS) entry which is preliminary data.</text>
</comment>
<dbReference type="InterPro" id="IPR025484">
    <property type="entry name" value="DUF4376"/>
</dbReference>
<dbReference type="EMBL" id="JACIDO010000011">
    <property type="protein sequence ID" value="MBB3937665.1"/>
    <property type="molecule type" value="Genomic_DNA"/>
</dbReference>
<organism evidence="3 4">
    <name type="scientific">Aureimonas phyllosphaerae</name>
    <dbReference type="NCBI Taxonomy" id="1166078"/>
    <lineage>
        <taxon>Bacteria</taxon>
        <taxon>Pseudomonadati</taxon>
        <taxon>Pseudomonadota</taxon>
        <taxon>Alphaproteobacteria</taxon>
        <taxon>Hyphomicrobiales</taxon>
        <taxon>Aurantimonadaceae</taxon>
        <taxon>Aureimonas</taxon>
    </lineage>
</organism>
<reference evidence="3 4" key="1">
    <citation type="submission" date="2020-08" db="EMBL/GenBank/DDBJ databases">
        <title>Genomic Encyclopedia of Type Strains, Phase IV (KMG-IV): sequencing the most valuable type-strain genomes for metagenomic binning, comparative biology and taxonomic classification.</title>
        <authorList>
            <person name="Goeker M."/>
        </authorList>
    </citation>
    <scope>NUCLEOTIDE SEQUENCE [LARGE SCALE GENOMIC DNA]</scope>
    <source>
        <strain evidence="3 4">DSM 25024</strain>
    </source>
</reference>
<protein>
    <recommendedName>
        <fullName evidence="2">DUF4376 domain-containing protein</fullName>
    </recommendedName>
</protein>
<dbReference type="RefSeq" id="WP_090964606.1">
    <property type="nucleotide sequence ID" value="NZ_FOOA01000014.1"/>
</dbReference>
<dbReference type="Pfam" id="PF14301">
    <property type="entry name" value="DUF4376"/>
    <property type="match status" value="1"/>
</dbReference>
<dbReference type="OrthoDB" id="7870359at2"/>
<feature type="compositionally biased region" description="Low complexity" evidence="1">
    <location>
        <begin position="12"/>
        <end position="22"/>
    </location>
</feature>
<evidence type="ECO:0000259" key="2">
    <source>
        <dbReference type="Pfam" id="PF14301"/>
    </source>
</evidence>
<evidence type="ECO:0000256" key="1">
    <source>
        <dbReference type="SAM" id="MobiDB-lite"/>
    </source>
</evidence>
<evidence type="ECO:0000313" key="3">
    <source>
        <dbReference type="EMBL" id="MBB3937665.1"/>
    </source>
</evidence>
<feature type="domain" description="DUF4376" evidence="2">
    <location>
        <begin position="89"/>
        <end position="208"/>
    </location>
</feature>
<evidence type="ECO:0000313" key="4">
    <source>
        <dbReference type="Proteomes" id="UP000531216"/>
    </source>
</evidence>
<sequence length="215" mass="23199">MAQAQKIDGEWRSVSGGPVRSSVDGEEVVASFETIMLWSEDEREAFGVFPVGDGDPVPAGKRVVSSRIVDRNGRPVWLSLFEDEPAEDVGAAIEAEKVRRIEAGFPFLGKVIQSRAEDRENIAGAKSAAQDAKLLGAETGELSWQKRLDATKGAEVFAWITLDNSLLPLDADAMIAMGYAAMLHKQRLIFVAKSIKDRIAAGEAIADVTADALWG</sequence>
<dbReference type="Proteomes" id="UP000531216">
    <property type="component" value="Unassembled WGS sequence"/>
</dbReference>
<feature type="region of interest" description="Disordered" evidence="1">
    <location>
        <begin position="1"/>
        <end position="22"/>
    </location>
</feature>
<keyword evidence="4" id="KW-1185">Reference proteome</keyword>